<organism evidence="1 2">
    <name type="scientific">Cryptolaemus montrouzieri</name>
    <dbReference type="NCBI Taxonomy" id="559131"/>
    <lineage>
        <taxon>Eukaryota</taxon>
        <taxon>Metazoa</taxon>
        <taxon>Ecdysozoa</taxon>
        <taxon>Arthropoda</taxon>
        <taxon>Hexapoda</taxon>
        <taxon>Insecta</taxon>
        <taxon>Pterygota</taxon>
        <taxon>Neoptera</taxon>
        <taxon>Endopterygota</taxon>
        <taxon>Coleoptera</taxon>
        <taxon>Polyphaga</taxon>
        <taxon>Cucujiformia</taxon>
        <taxon>Coccinelloidea</taxon>
        <taxon>Coccinellidae</taxon>
        <taxon>Scymninae</taxon>
        <taxon>Scymnini</taxon>
        <taxon>Cryptolaemus</taxon>
    </lineage>
</organism>
<accession>A0ABD2NQX3</accession>
<evidence type="ECO:0000313" key="2">
    <source>
        <dbReference type="Proteomes" id="UP001516400"/>
    </source>
</evidence>
<reference evidence="1 2" key="1">
    <citation type="journal article" date="2021" name="BMC Biol.">
        <title>Horizontally acquired antibacterial genes associated with adaptive radiation of ladybird beetles.</title>
        <authorList>
            <person name="Li H.S."/>
            <person name="Tang X.F."/>
            <person name="Huang Y.H."/>
            <person name="Xu Z.Y."/>
            <person name="Chen M.L."/>
            <person name="Du X.Y."/>
            <person name="Qiu B.Y."/>
            <person name="Chen P.T."/>
            <person name="Zhang W."/>
            <person name="Slipinski A."/>
            <person name="Escalona H.E."/>
            <person name="Waterhouse R.M."/>
            <person name="Zwick A."/>
            <person name="Pang H."/>
        </authorList>
    </citation>
    <scope>NUCLEOTIDE SEQUENCE [LARGE SCALE GENOMIC DNA]</scope>
    <source>
        <strain evidence="1">SYSU2018</strain>
    </source>
</reference>
<name>A0ABD2NQX3_9CUCU</name>
<sequence length="86" mass="10206">MLANVDFSECNSYDLRLLSKADRTQLIPDFLKTLAPKLPKQFMRQRMYNGRNPKALWNEIQAIFNMPPSHMEEEPKDITERYKICD</sequence>
<gene>
    <name evidence="1" type="ORF">HHI36_004249</name>
</gene>
<evidence type="ECO:0000313" key="1">
    <source>
        <dbReference type="EMBL" id="KAL3281024.1"/>
    </source>
</evidence>
<proteinExistence type="predicted"/>
<protein>
    <submittedName>
        <fullName evidence="1">Uncharacterized protein</fullName>
    </submittedName>
</protein>
<comment type="caution">
    <text evidence="1">The sequence shown here is derived from an EMBL/GenBank/DDBJ whole genome shotgun (WGS) entry which is preliminary data.</text>
</comment>
<dbReference type="AlphaFoldDB" id="A0ABD2NQX3"/>
<dbReference type="Proteomes" id="UP001516400">
    <property type="component" value="Unassembled WGS sequence"/>
</dbReference>
<dbReference type="EMBL" id="JABFTP020000144">
    <property type="protein sequence ID" value="KAL3281024.1"/>
    <property type="molecule type" value="Genomic_DNA"/>
</dbReference>
<keyword evidence="2" id="KW-1185">Reference proteome</keyword>